<name>A0A0D3KKX8_EMIH1</name>
<feature type="compositionally biased region" description="Polar residues" evidence="1">
    <location>
        <begin position="668"/>
        <end position="678"/>
    </location>
</feature>
<dbReference type="PROSITE" id="PS50096">
    <property type="entry name" value="IQ"/>
    <property type="match status" value="1"/>
</dbReference>
<reference evidence="3" key="2">
    <citation type="submission" date="2024-10" db="UniProtKB">
        <authorList>
            <consortium name="EnsemblProtists"/>
        </authorList>
    </citation>
    <scope>IDENTIFICATION</scope>
</reference>
<dbReference type="AlphaFoldDB" id="A0A0D3KKX8"/>
<evidence type="ECO:0000313" key="3">
    <source>
        <dbReference type="EnsemblProtists" id="EOD36413"/>
    </source>
</evidence>
<dbReference type="EnsemblProtists" id="EOD36413">
    <property type="protein sequence ID" value="EOD36413"/>
    <property type="gene ID" value="EMIHUDRAFT_455091"/>
</dbReference>
<reference evidence="4" key="1">
    <citation type="journal article" date="2013" name="Nature">
        <title>Pan genome of the phytoplankton Emiliania underpins its global distribution.</title>
        <authorList>
            <person name="Read B.A."/>
            <person name="Kegel J."/>
            <person name="Klute M.J."/>
            <person name="Kuo A."/>
            <person name="Lefebvre S.C."/>
            <person name="Maumus F."/>
            <person name="Mayer C."/>
            <person name="Miller J."/>
            <person name="Monier A."/>
            <person name="Salamov A."/>
            <person name="Young J."/>
            <person name="Aguilar M."/>
            <person name="Claverie J.M."/>
            <person name="Frickenhaus S."/>
            <person name="Gonzalez K."/>
            <person name="Herman E.K."/>
            <person name="Lin Y.C."/>
            <person name="Napier J."/>
            <person name="Ogata H."/>
            <person name="Sarno A.F."/>
            <person name="Shmutz J."/>
            <person name="Schroeder D."/>
            <person name="de Vargas C."/>
            <person name="Verret F."/>
            <person name="von Dassow P."/>
            <person name="Valentin K."/>
            <person name="Van de Peer Y."/>
            <person name="Wheeler G."/>
            <person name="Dacks J.B."/>
            <person name="Delwiche C.F."/>
            <person name="Dyhrman S.T."/>
            <person name="Glockner G."/>
            <person name="John U."/>
            <person name="Richards T."/>
            <person name="Worden A.Z."/>
            <person name="Zhang X."/>
            <person name="Grigoriev I.V."/>
            <person name="Allen A.E."/>
            <person name="Bidle K."/>
            <person name="Borodovsky M."/>
            <person name="Bowler C."/>
            <person name="Brownlee C."/>
            <person name="Cock J.M."/>
            <person name="Elias M."/>
            <person name="Gladyshev V.N."/>
            <person name="Groth M."/>
            <person name="Guda C."/>
            <person name="Hadaegh A."/>
            <person name="Iglesias-Rodriguez M.D."/>
            <person name="Jenkins J."/>
            <person name="Jones B.M."/>
            <person name="Lawson T."/>
            <person name="Leese F."/>
            <person name="Lindquist E."/>
            <person name="Lobanov A."/>
            <person name="Lomsadze A."/>
            <person name="Malik S.B."/>
            <person name="Marsh M.E."/>
            <person name="Mackinder L."/>
            <person name="Mock T."/>
            <person name="Mueller-Roeber B."/>
            <person name="Pagarete A."/>
            <person name="Parker M."/>
            <person name="Probert I."/>
            <person name="Quesneville H."/>
            <person name="Raines C."/>
            <person name="Rensing S.A."/>
            <person name="Riano-Pachon D.M."/>
            <person name="Richier S."/>
            <person name="Rokitta S."/>
            <person name="Shiraiwa Y."/>
            <person name="Soanes D.M."/>
            <person name="van der Giezen M."/>
            <person name="Wahlund T.M."/>
            <person name="Williams B."/>
            <person name="Wilson W."/>
            <person name="Wolfe G."/>
            <person name="Wurch L.L."/>
        </authorList>
    </citation>
    <scope>NUCLEOTIDE SEQUENCE</scope>
</reference>
<dbReference type="PaxDb" id="2903-EOD36413"/>
<keyword evidence="2" id="KW-1133">Transmembrane helix</keyword>
<sequence length="1021" mass="110715">MLSSRPFTRRTRSLALYWTGSPVFALLAVAPPGALLSLDLLPFCSPAFFLAIGGWASATTLWLAGILGLCMATSSRRVAPRLGGRSRASQQNASPFGPPSPSPPPPSAEHEQLDGAGAPSPPLTAGEAGWGRWSLRGSALRFELRVPNLTRAADVRCECLAGLLDVRVKDAQLLDGRLVAGPWFGPSQVQPIELRWLLDTSAEGERSLCVDVPVQGWTPPEQGWSPRSGRLRRRGSSAAARPPPTAIFRSLRVAGEVVGEPLLVLGRQRSISSQSLALKRLEESSSPGSSLFVRIWFFFSRRLKLVSLARLEEAFAARPAGLVLSQLFSTDEFLFEADSETADFALVSYRQARATPDDGTTMDERTLRAVLLKAREAGVAALWMDAWCFRFAGEYVHEDFCALLSHVVRAVRAVIWVPLSRANTAPSFQFRMWCTFEAAVVEHRQLPVFIAGELTASQRRLARLGPRIFALPCLEPRATLAELRILSTFNVCFLFMAIACPLALLPLFFMSRSAALAELVPALGRQFALARNGQRVLRTLLQASREADSRMEALGSTDAAATQAQRAGNVLELLRDLPWIPAYDRRDALVIAEVLMVLYEVPPRKLAAVIQIQALWRGSRERAARMARLSAGAASSFLSGLQSEDSVQRSRVSQAGGRSLERVGTGASERSLQSSLANQSHSRGQSRSQRRQRAVWSPLWSEALAWDRVSSDEFLRALALSLFVSARQARSGGDWPFTNGGEGVLLEEWLNQAGHRMPPPATASCAASVSLVELDRFGWRVRSGDSHLLSTPLGKLQVPASRASASVSLADASPVPEMSALAQTAALLFFAAVFSLYFVDLFTELIINAVGSRAHGWSRVPEALLAALDALLVVVAACTIWLPAALCTWRLRAVPHDSLAAVFSPRERESAMALLTPYVIVPAVPSSFVAILLVVIAWAERQPLSSDHLTVDTCLPGGLQPALLGGVLALLVAINAVAAVSAFSLAYHRWARHVREGRPDAPELAFLTFRRTDGGRSSGVV</sequence>
<feature type="transmembrane region" description="Helical" evidence="2">
    <location>
        <begin position="485"/>
        <end position="509"/>
    </location>
</feature>
<dbReference type="Proteomes" id="UP000013827">
    <property type="component" value="Unassembled WGS sequence"/>
</dbReference>
<accession>A0A0D3KKX8</accession>
<feature type="compositionally biased region" description="Pro residues" evidence="1">
    <location>
        <begin position="96"/>
        <end position="107"/>
    </location>
</feature>
<organism evidence="3 4">
    <name type="scientific">Emiliania huxleyi (strain CCMP1516)</name>
    <dbReference type="NCBI Taxonomy" id="280463"/>
    <lineage>
        <taxon>Eukaryota</taxon>
        <taxon>Haptista</taxon>
        <taxon>Haptophyta</taxon>
        <taxon>Prymnesiophyceae</taxon>
        <taxon>Isochrysidales</taxon>
        <taxon>Noelaerhabdaceae</taxon>
        <taxon>Emiliania</taxon>
    </lineage>
</organism>
<dbReference type="GeneID" id="17281684"/>
<evidence type="ECO:0000256" key="1">
    <source>
        <dbReference type="SAM" id="MobiDB-lite"/>
    </source>
</evidence>
<feature type="transmembrane region" description="Helical" evidence="2">
    <location>
        <begin position="47"/>
        <end position="72"/>
    </location>
</feature>
<evidence type="ECO:0000313" key="4">
    <source>
        <dbReference type="Proteomes" id="UP000013827"/>
    </source>
</evidence>
<evidence type="ECO:0000256" key="2">
    <source>
        <dbReference type="SAM" id="Phobius"/>
    </source>
</evidence>
<keyword evidence="2" id="KW-0812">Transmembrane</keyword>
<dbReference type="HOGENOM" id="CLU_296036_0_0_1"/>
<dbReference type="RefSeq" id="XP_005788842.1">
    <property type="nucleotide sequence ID" value="XM_005788785.1"/>
</dbReference>
<feature type="region of interest" description="Disordered" evidence="1">
    <location>
        <begin position="648"/>
        <end position="689"/>
    </location>
</feature>
<keyword evidence="2" id="KW-0472">Membrane</keyword>
<evidence type="ECO:0008006" key="5">
    <source>
        <dbReference type="Google" id="ProtNLM"/>
    </source>
</evidence>
<feature type="transmembrane region" description="Helical" evidence="2">
    <location>
        <begin position="912"/>
        <end position="939"/>
    </location>
</feature>
<keyword evidence="4" id="KW-1185">Reference proteome</keyword>
<feature type="transmembrane region" description="Helical" evidence="2">
    <location>
        <begin position="827"/>
        <end position="850"/>
    </location>
</feature>
<feature type="transmembrane region" description="Helical" evidence="2">
    <location>
        <begin position="959"/>
        <end position="987"/>
    </location>
</feature>
<feature type="region of interest" description="Disordered" evidence="1">
    <location>
        <begin position="81"/>
        <end position="122"/>
    </location>
</feature>
<proteinExistence type="predicted"/>
<feature type="region of interest" description="Disordered" evidence="1">
    <location>
        <begin position="219"/>
        <end position="241"/>
    </location>
</feature>
<protein>
    <recommendedName>
        <fullName evidence="5">Heterokaryon incompatibility domain-containing protein</fullName>
    </recommendedName>
</protein>
<dbReference type="KEGG" id="ehx:EMIHUDRAFT_455091"/>